<dbReference type="AlphaFoldDB" id="A0AAD9AGZ0"/>
<gene>
    <name evidence="3" type="ORF">CCHR01_11954</name>
</gene>
<dbReference type="PANTHER" id="PTHR43180:SF33">
    <property type="entry name" value="15-HYDROXYPROSTAGLANDIN DEHYDROGENASE [NAD(+)]-LIKE"/>
    <property type="match status" value="1"/>
</dbReference>
<evidence type="ECO:0000313" key="3">
    <source>
        <dbReference type="EMBL" id="KAK1845404.1"/>
    </source>
</evidence>
<dbReference type="Pfam" id="PF00106">
    <property type="entry name" value="adh_short"/>
    <property type="match status" value="2"/>
</dbReference>
<dbReference type="PRINTS" id="PR00081">
    <property type="entry name" value="GDHRDH"/>
</dbReference>
<dbReference type="EMBL" id="JAQOWY010000273">
    <property type="protein sequence ID" value="KAK1845404.1"/>
    <property type="molecule type" value="Genomic_DNA"/>
</dbReference>
<evidence type="ECO:0000256" key="1">
    <source>
        <dbReference type="ARBA" id="ARBA00006484"/>
    </source>
</evidence>
<protein>
    <submittedName>
        <fullName evidence="3">Short-chain dehydrogenase</fullName>
    </submittedName>
</protein>
<reference evidence="3" key="1">
    <citation type="submission" date="2023-01" db="EMBL/GenBank/DDBJ databases">
        <title>Colletotrichum chrysophilum M932 genome sequence.</title>
        <authorList>
            <person name="Baroncelli R."/>
        </authorList>
    </citation>
    <scope>NUCLEOTIDE SEQUENCE</scope>
    <source>
        <strain evidence="3">M932</strain>
    </source>
</reference>
<sequence length="360" mass="39746">MIRFSHIVYENEQNSSAKDQLIIQFIVVNRSKAFAMSTLEINSKEFVKLKDKVILITGGSSGIGLGVVKLLLSIGARVTSVDLTAPPASEDFTSQSPTFTFEKCNVCDWKALRSVFSRVVEREGRLDAVFANAGNNPNTSRGAVRSRLMMRLRILELEGVNPRTRFIDDEIDPTDGQLKEPDLSCLETNLYGVISTVKLAVHHMRAREIQGSIVITASVSSWTRFGAVDYTTSKHAVLGFMRGLLPHTSRLPVPIRINCIAPNWTKSGLVTEEIVAPTGFDLSTPEDVARSVGLLMTDKARNGEVIFVDGGRYWEIGKTLEGDGVGRFVGPTMPPGTSDCTHWEQYVEFCRRMNMALGIM</sequence>
<accession>A0AAD9AGZ0</accession>
<organism evidence="3 4">
    <name type="scientific">Colletotrichum chrysophilum</name>
    <dbReference type="NCBI Taxonomy" id="1836956"/>
    <lineage>
        <taxon>Eukaryota</taxon>
        <taxon>Fungi</taxon>
        <taxon>Dikarya</taxon>
        <taxon>Ascomycota</taxon>
        <taxon>Pezizomycotina</taxon>
        <taxon>Sordariomycetes</taxon>
        <taxon>Hypocreomycetidae</taxon>
        <taxon>Glomerellales</taxon>
        <taxon>Glomerellaceae</taxon>
        <taxon>Colletotrichum</taxon>
        <taxon>Colletotrichum gloeosporioides species complex</taxon>
    </lineage>
</organism>
<name>A0AAD9AGZ0_9PEZI</name>
<proteinExistence type="inferred from homology"/>
<evidence type="ECO:0000313" key="4">
    <source>
        <dbReference type="Proteomes" id="UP001243330"/>
    </source>
</evidence>
<comment type="similarity">
    <text evidence="1">Belongs to the short-chain dehydrogenases/reductases (SDR) family.</text>
</comment>
<keyword evidence="4" id="KW-1185">Reference proteome</keyword>
<comment type="caution">
    <text evidence="3">The sequence shown here is derived from an EMBL/GenBank/DDBJ whole genome shotgun (WGS) entry which is preliminary data.</text>
</comment>
<dbReference type="GO" id="GO:0016491">
    <property type="term" value="F:oxidoreductase activity"/>
    <property type="evidence" value="ECO:0007669"/>
    <property type="project" value="UniProtKB-KW"/>
</dbReference>
<dbReference type="InterPro" id="IPR002347">
    <property type="entry name" value="SDR_fam"/>
</dbReference>
<evidence type="ECO:0000256" key="2">
    <source>
        <dbReference type="ARBA" id="ARBA00023002"/>
    </source>
</evidence>
<dbReference type="SUPFAM" id="SSF51735">
    <property type="entry name" value="NAD(P)-binding Rossmann-fold domains"/>
    <property type="match status" value="1"/>
</dbReference>
<keyword evidence="2" id="KW-0560">Oxidoreductase</keyword>
<dbReference type="Gene3D" id="3.40.50.720">
    <property type="entry name" value="NAD(P)-binding Rossmann-like Domain"/>
    <property type="match status" value="1"/>
</dbReference>
<dbReference type="Proteomes" id="UP001243330">
    <property type="component" value="Unassembled WGS sequence"/>
</dbReference>
<dbReference type="InterPro" id="IPR036291">
    <property type="entry name" value="NAD(P)-bd_dom_sf"/>
</dbReference>
<dbReference type="PANTHER" id="PTHR43180">
    <property type="entry name" value="3-OXOACYL-(ACYL-CARRIER-PROTEIN) REDUCTASE (AFU_ORTHOLOGUE AFUA_6G11210)"/>
    <property type="match status" value="1"/>
</dbReference>